<feature type="domain" description="PAS" evidence="7">
    <location>
        <begin position="11"/>
        <end position="87"/>
    </location>
</feature>
<dbReference type="SMART" id="SM00091">
    <property type="entry name" value="PAS"/>
    <property type="match status" value="3"/>
</dbReference>
<evidence type="ECO:0000256" key="5">
    <source>
        <dbReference type="ARBA" id="ARBA00022777"/>
    </source>
</evidence>
<comment type="catalytic activity">
    <reaction evidence="1">
        <text>ATP + protein L-histidine = ADP + protein N-phospho-L-histidine.</text>
        <dbReference type="EC" id="2.7.13.3"/>
    </reaction>
</comment>
<dbReference type="SUPFAM" id="SSF55874">
    <property type="entry name" value="ATPase domain of HSP90 chaperone/DNA topoisomerase II/histidine kinase"/>
    <property type="match status" value="1"/>
</dbReference>
<keyword evidence="9" id="KW-1185">Reference proteome</keyword>
<dbReference type="SUPFAM" id="SSF47384">
    <property type="entry name" value="Homodimeric domain of signal transducing histidine kinase"/>
    <property type="match status" value="1"/>
</dbReference>
<dbReference type="RefSeq" id="WP_136821953.1">
    <property type="nucleotide sequence ID" value="NZ_BMJX01000005.1"/>
</dbReference>
<keyword evidence="3" id="KW-0597">Phosphoprotein</keyword>
<dbReference type="Gene3D" id="3.30.565.10">
    <property type="entry name" value="Histidine kinase-like ATPase, C-terminal domain"/>
    <property type="match status" value="1"/>
</dbReference>
<reference evidence="8 9" key="1">
    <citation type="submission" date="2019-04" db="EMBL/GenBank/DDBJ databases">
        <title>Sphingobacterium olei sp. nov., isolated from oil-contaminated soil.</title>
        <authorList>
            <person name="Liu B."/>
        </authorList>
    </citation>
    <scope>NUCLEOTIDE SEQUENCE [LARGE SCALE GENOMIC DNA]</scope>
    <source>
        <strain evidence="8 9">Y3L14</strain>
    </source>
</reference>
<name>A0A4U0H154_9SPHI</name>
<evidence type="ECO:0000256" key="3">
    <source>
        <dbReference type="ARBA" id="ARBA00022553"/>
    </source>
</evidence>
<dbReference type="InterPro" id="IPR036097">
    <property type="entry name" value="HisK_dim/P_sf"/>
</dbReference>
<dbReference type="PROSITE" id="PS50109">
    <property type="entry name" value="HIS_KIN"/>
    <property type="match status" value="1"/>
</dbReference>
<dbReference type="Proteomes" id="UP000309872">
    <property type="component" value="Unassembled WGS sequence"/>
</dbReference>
<dbReference type="Gene3D" id="3.30.450.20">
    <property type="entry name" value="PAS domain"/>
    <property type="match status" value="3"/>
</dbReference>
<keyword evidence="4" id="KW-0808">Transferase</keyword>
<dbReference type="CDD" id="cd00130">
    <property type="entry name" value="PAS"/>
    <property type="match status" value="2"/>
</dbReference>
<dbReference type="InterPro" id="IPR003594">
    <property type="entry name" value="HATPase_dom"/>
</dbReference>
<organism evidence="8 9">
    <name type="scientific">Sphingobacterium alkalisoli</name>
    <dbReference type="NCBI Taxonomy" id="1874115"/>
    <lineage>
        <taxon>Bacteria</taxon>
        <taxon>Pseudomonadati</taxon>
        <taxon>Bacteroidota</taxon>
        <taxon>Sphingobacteriia</taxon>
        <taxon>Sphingobacteriales</taxon>
        <taxon>Sphingobacteriaceae</taxon>
        <taxon>Sphingobacterium</taxon>
    </lineage>
</organism>
<dbReference type="EC" id="2.7.13.3" evidence="2"/>
<dbReference type="Pfam" id="PF13426">
    <property type="entry name" value="PAS_9"/>
    <property type="match status" value="3"/>
</dbReference>
<protein>
    <recommendedName>
        <fullName evidence="2">histidine kinase</fullName>
        <ecNumber evidence="2">2.7.13.3</ecNumber>
    </recommendedName>
</protein>
<evidence type="ECO:0000313" key="9">
    <source>
        <dbReference type="Proteomes" id="UP000309872"/>
    </source>
</evidence>
<accession>A0A4U0H154</accession>
<evidence type="ECO:0000313" key="8">
    <source>
        <dbReference type="EMBL" id="TJY63962.1"/>
    </source>
</evidence>
<feature type="domain" description="PAS" evidence="7">
    <location>
        <begin position="265"/>
        <end position="334"/>
    </location>
</feature>
<dbReference type="EMBL" id="SUKA01000005">
    <property type="protein sequence ID" value="TJY63962.1"/>
    <property type="molecule type" value="Genomic_DNA"/>
</dbReference>
<keyword evidence="5" id="KW-0418">Kinase</keyword>
<proteinExistence type="predicted"/>
<evidence type="ECO:0000256" key="2">
    <source>
        <dbReference type="ARBA" id="ARBA00012438"/>
    </source>
</evidence>
<dbReference type="Pfam" id="PF02518">
    <property type="entry name" value="HATPase_c"/>
    <property type="match status" value="1"/>
</dbReference>
<evidence type="ECO:0000256" key="1">
    <source>
        <dbReference type="ARBA" id="ARBA00000085"/>
    </source>
</evidence>
<dbReference type="InterPro" id="IPR036890">
    <property type="entry name" value="HATPase_C_sf"/>
</dbReference>
<dbReference type="SUPFAM" id="SSF55785">
    <property type="entry name" value="PYP-like sensor domain (PAS domain)"/>
    <property type="match status" value="3"/>
</dbReference>
<evidence type="ECO:0000259" key="6">
    <source>
        <dbReference type="PROSITE" id="PS50109"/>
    </source>
</evidence>
<dbReference type="InterPro" id="IPR052162">
    <property type="entry name" value="Sensor_kinase/Photoreceptor"/>
</dbReference>
<dbReference type="InterPro" id="IPR005467">
    <property type="entry name" value="His_kinase_dom"/>
</dbReference>
<sequence>MMLDQLDLDTTLTALKYILDNSREGIVLCDKDSKIRFVNHEAEVLLSVKKNEWYGKGIATLFQNAFDESEQPIKDADVILNSAISKPTAVEKVIGVQQNGEQKKYWFSLRSKKIKGSNDEFTFVFLARVNHYKQQLLDVQEELEDLNQILSSFDDIVLKVDVEGYILNYWCNDPEHLFFPPDDFLKKNIIDLFPPDFTSKILSLIRKSIRDCVEQEMTYQSPFDQPAKKWYKLLARPIKYQTDKVIVIVSDITENVELKEETLVNEQKFHQVFHSSGIGMALFSLDGKTIKLNKKIKETLGYGSDDLGLHFRDFTHPDDIQHSEYLFESLLNGKISSYVIEKRYTHVDARSIPCLVHTCLITDTRQKPLFILAQVQDLTRFKNSEYVLNQQKKELEAAKISLESELNLLMELNHIVAHNLRAPASNIQMLIRQIVGETDANERHKYLQLLDASGNTLLSLLDNLVELLEIQQSSYFPFELCNIEIITEAIKVKLESDINEKSAIIRTDFKEKMVFFPRLFIENIVQNLLSNTLKYDDPNKRLEIHIKTYLLDGKMHLSIDDNGLYTAISNDDGELLDLKKIFHQERNSRPVGLYIIRRKILSIGGTITFDSDPKTGNTLTIQFPLSTPI</sequence>
<feature type="domain" description="Histidine kinase" evidence="6">
    <location>
        <begin position="415"/>
        <end position="627"/>
    </location>
</feature>
<dbReference type="PANTHER" id="PTHR43304">
    <property type="entry name" value="PHYTOCHROME-LIKE PROTEIN CPH1"/>
    <property type="match status" value="1"/>
</dbReference>
<dbReference type="InterPro" id="IPR000014">
    <property type="entry name" value="PAS"/>
</dbReference>
<dbReference type="PROSITE" id="PS50112">
    <property type="entry name" value="PAS"/>
    <property type="match status" value="2"/>
</dbReference>
<dbReference type="InterPro" id="IPR035965">
    <property type="entry name" value="PAS-like_dom_sf"/>
</dbReference>
<gene>
    <name evidence="8" type="ORF">FAZ19_17040</name>
</gene>
<dbReference type="OrthoDB" id="1522284at2"/>
<evidence type="ECO:0000259" key="7">
    <source>
        <dbReference type="PROSITE" id="PS50112"/>
    </source>
</evidence>
<dbReference type="GO" id="GO:0000155">
    <property type="term" value="F:phosphorelay sensor kinase activity"/>
    <property type="evidence" value="ECO:0007669"/>
    <property type="project" value="InterPro"/>
</dbReference>
<dbReference type="PANTHER" id="PTHR43304:SF1">
    <property type="entry name" value="PAC DOMAIN-CONTAINING PROTEIN"/>
    <property type="match status" value="1"/>
</dbReference>
<dbReference type="AlphaFoldDB" id="A0A4U0H154"/>
<evidence type="ECO:0000256" key="4">
    <source>
        <dbReference type="ARBA" id="ARBA00022679"/>
    </source>
</evidence>
<dbReference type="Gene3D" id="1.10.287.130">
    <property type="match status" value="1"/>
</dbReference>
<comment type="caution">
    <text evidence="8">The sequence shown here is derived from an EMBL/GenBank/DDBJ whole genome shotgun (WGS) entry which is preliminary data.</text>
</comment>
<dbReference type="NCBIfam" id="TIGR00229">
    <property type="entry name" value="sensory_box"/>
    <property type="match status" value="1"/>
</dbReference>